<keyword evidence="2" id="KW-1185">Reference proteome</keyword>
<dbReference type="PROSITE" id="PS51257">
    <property type="entry name" value="PROKAR_LIPOPROTEIN"/>
    <property type="match status" value="1"/>
</dbReference>
<dbReference type="EMBL" id="JAPWGL010000006">
    <property type="protein sequence ID" value="MCZ4225429.1"/>
    <property type="molecule type" value="Genomic_DNA"/>
</dbReference>
<protein>
    <recommendedName>
        <fullName evidence="3">Lipoprotein</fullName>
    </recommendedName>
</protein>
<evidence type="ECO:0008006" key="3">
    <source>
        <dbReference type="Google" id="ProtNLM"/>
    </source>
</evidence>
<evidence type="ECO:0000313" key="1">
    <source>
        <dbReference type="EMBL" id="MCZ4225429.1"/>
    </source>
</evidence>
<dbReference type="RefSeq" id="WP_269417083.1">
    <property type="nucleotide sequence ID" value="NZ_JAPWGL010000006.1"/>
</dbReference>
<name>A0ABT4L2L9_9SPHI</name>
<sequence length="157" mass="17277">MLGGCKKETATEEHLLSEDNLTVCPTGAACNFLYADNAGMDGIKILLTTGQYRVFWAHTSIDYSAFSLYMMAPMIGDSFILTKENFLAGKVKYQNNCATCFSTSMLPVDGKIIGRRLRAGNGLPERWLIEADIIFLANGASIPAQPLHLKQYYLPAN</sequence>
<organism evidence="1 2">
    <name type="scientific">Pedobacter rhodius</name>
    <dbReference type="NCBI Taxonomy" id="3004098"/>
    <lineage>
        <taxon>Bacteria</taxon>
        <taxon>Pseudomonadati</taxon>
        <taxon>Bacteroidota</taxon>
        <taxon>Sphingobacteriia</taxon>
        <taxon>Sphingobacteriales</taxon>
        <taxon>Sphingobacteriaceae</taxon>
        <taxon>Pedobacter</taxon>
    </lineage>
</organism>
<reference evidence="1" key="1">
    <citation type="submission" date="2022-12" db="EMBL/GenBank/DDBJ databases">
        <title>Genome sequence of SJ11.</title>
        <authorList>
            <person name="Woo H."/>
        </authorList>
    </citation>
    <scope>NUCLEOTIDE SEQUENCE</scope>
    <source>
        <strain evidence="1">SJ11</strain>
    </source>
</reference>
<dbReference type="Proteomes" id="UP001144341">
    <property type="component" value="Unassembled WGS sequence"/>
</dbReference>
<comment type="caution">
    <text evidence="1">The sequence shown here is derived from an EMBL/GenBank/DDBJ whole genome shotgun (WGS) entry which is preliminary data.</text>
</comment>
<evidence type="ECO:0000313" key="2">
    <source>
        <dbReference type="Proteomes" id="UP001144341"/>
    </source>
</evidence>
<accession>A0ABT4L2L9</accession>
<proteinExistence type="predicted"/>
<gene>
    <name evidence="1" type="ORF">O0931_19100</name>
</gene>